<dbReference type="Proteomes" id="UP000018936">
    <property type="component" value="Unassembled WGS sequence"/>
</dbReference>
<dbReference type="InterPro" id="IPR003597">
    <property type="entry name" value="Ig_C1-set"/>
</dbReference>
<keyword evidence="2" id="KW-0325">Glycoprotein</keyword>
<dbReference type="EMBL" id="AZIM01009960">
    <property type="protein sequence ID" value="ETE57088.1"/>
    <property type="molecule type" value="Genomic_DNA"/>
</dbReference>
<comment type="caution">
    <text evidence="4">The sequence shown here is derived from an EMBL/GenBank/DDBJ whole genome shotgun (WGS) entry which is preliminary data.</text>
</comment>
<evidence type="ECO:0000313" key="4">
    <source>
        <dbReference type="EMBL" id="ETE57088.1"/>
    </source>
</evidence>
<dbReference type="SMART" id="SM00409">
    <property type="entry name" value="IG"/>
    <property type="match status" value="1"/>
</dbReference>
<dbReference type="PROSITE" id="PS50835">
    <property type="entry name" value="IG_LIKE"/>
    <property type="match status" value="2"/>
</dbReference>
<feature type="domain" description="Ig-like" evidence="3">
    <location>
        <begin position="113"/>
        <end position="192"/>
    </location>
</feature>
<sequence length="204" mass="22441">GGRPSTSQESVTIIAGKTLILTCILNQKDLPASAKWYKDLGNDQKTIYRESDKLSRGVRLVPGSQIDFSVSLNNISPEDSGTYCCSLDKEGPQSRTSIKTKSVVSVIDSIAVGSQISFSCSAKEFPSQEITVVWLKDRDEIQAAWTNILNYTTEAGIRYGMESMVNILLRQEDMGSVLSCQVQHSSLEDSLQQDLLLSEVVRGR</sequence>
<reference evidence="4 5" key="1">
    <citation type="journal article" date="2013" name="Proc. Natl. Acad. Sci. U.S.A.">
        <title>The king cobra genome reveals dynamic gene evolution and adaptation in the snake venom system.</title>
        <authorList>
            <person name="Vonk F.J."/>
            <person name="Casewell N.R."/>
            <person name="Henkel C.V."/>
            <person name="Heimberg A.M."/>
            <person name="Jansen H.J."/>
            <person name="McCleary R.J."/>
            <person name="Kerkkamp H.M."/>
            <person name="Vos R.A."/>
            <person name="Guerreiro I."/>
            <person name="Calvete J.J."/>
            <person name="Wuster W."/>
            <person name="Woods A.E."/>
            <person name="Logan J.M."/>
            <person name="Harrison R.A."/>
            <person name="Castoe T.A."/>
            <person name="de Koning A.P."/>
            <person name="Pollock D.D."/>
            <person name="Yandell M."/>
            <person name="Calderon D."/>
            <person name="Renjifo C."/>
            <person name="Currier R.B."/>
            <person name="Salgado D."/>
            <person name="Pla D."/>
            <person name="Sanz L."/>
            <person name="Hyder A.S."/>
            <person name="Ribeiro J.M."/>
            <person name="Arntzen J.W."/>
            <person name="van den Thillart G.E."/>
            <person name="Boetzer M."/>
            <person name="Pirovano W."/>
            <person name="Dirks R.P."/>
            <person name="Spaink H.P."/>
            <person name="Duboule D."/>
            <person name="McGlinn E."/>
            <person name="Kini R.M."/>
            <person name="Richardson M.K."/>
        </authorList>
    </citation>
    <scope>NUCLEOTIDE SEQUENCE</scope>
    <source>
        <tissue evidence="4">Blood</tissue>
    </source>
</reference>
<keyword evidence="1" id="KW-1015">Disulfide bond</keyword>
<dbReference type="SUPFAM" id="SSF48726">
    <property type="entry name" value="Immunoglobulin"/>
    <property type="match status" value="2"/>
</dbReference>
<name>V8N603_OPHHA</name>
<dbReference type="InterPro" id="IPR013783">
    <property type="entry name" value="Ig-like_fold"/>
</dbReference>
<dbReference type="InterPro" id="IPR036179">
    <property type="entry name" value="Ig-like_dom_sf"/>
</dbReference>
<dbReference type="Pfam" id="PF07686">
    <property type="entry name" value="V-set"/>
    <property type="match status" value="1"/>
</dbReference>
<protein>
    <recommendedName>
        <fullName evidence="3">Ig-like domain-containing protein</fullName>
    </recommendedName>
</protein>
<dbReference type="InterPro" id="IPR051755">
    <property type="entry name" value="Ig-like_CS_Receptor"/>
</dbReference>
<gene>
    <name evidence="4" type="ORF">L345_17200</name>
</gene>
<keyword evidence="5" id="KW-1185">Reference proteome</keyword>
<dbReference type="AlphaFoldDB" id="V8N603"/>
<feature type="domain" description="Ig-like" evidence="3">
    <location>
        <begin position="4"/>
        <end position="105"/>
    </location>
</feature>
<evidence type="ECO:0000313" key="5">
    <source>
        <dbReference type="Proteomes" id="UP000018936"/>
    </source>
</evidence>
<dbReference type="Gene3D" id="2.60.40.10">
    <property type="entry name" value="Immunoglobulins"/>
    <property type="match status" value="2"/>
</dbReference>
<dbReference type="Pfam" id="PF07654">
    <property type="entry name" value="C1-set"/>
    <property type="match status" value="1"/>
</dbReference>
<dbReference type="InterPro" id="IPR013106">
    <property type="entry name" value="Ig_V-set"/>
</dbReference>
<dbReference type="OrthoDB" id="6370831at2759"/>
<dbReference type="PANTHER" id="PTHR19971">
    <property type="entry name" value="SIGNAL-REGULATORY PROTEIN BETA"/>
    <property type="match status" value="1"/>
</dbReference>
<proteinExistence type="predicted"/>
<dbReference type="InterPro" id="IPR007110">
    <property type="entry name" value="Ig-like_dom"/>
</dbReference>
<dbReference type="InterPro" id="IPR003599">
    <property type="entry name" value="Ig_sub"/>
</dbReference>
<evidence type="ECO:0000259" key="3">
    <source>
        <dbReference type="PROSITE" id="PS50835"/>
    </source>
</evidence>
<evidence type="ECO:0000256" key="2">
    <source>
        <dbReference type="ARBA" id="ARBA00023180"/>
    </source>
</evidence>
<evidence type="ECO:0000256" key="1">
    <source>
        <dbReference type="ARBA" id="ARBA00023157"/>
    </source>
</evidence>
<organism evidence="4 5">
    <name type="scientific">Ophiophagus hannah</name>
    <name type="common">King cobra</name>
    <name type="synonym">Naja hannah</name>
    <dbReference type="NCBI Taxonomy" id="8665"/>
    <lineage>
        <taxon>Eukaryota</taxon>
        <taxon>Metazoa</taxon>
        <taxon>Chordata</taxon>
        <taxon>Craniata</taxon>
        <taxon>Vertebrata</taxon>
        <taxon>Euteleostomi</taxon>
        <taxon>Lepidosauria</taxon>
        <taxon>Squamata</taxon>
        <taxon>Bifurcata</taxon>
        <taxon>Unidentata</taxon>
        <taxon>Episquamata</taxon>
        <taxon>Toxicofera</taxon>
        <taxon>Serpentes</taxon>
        <taxon>Colubroidea</taxon>
        <taxon>Elapidae</taxon>
        <taxon>Elapinae</taxon>
        <taxon>Ophiophagus</taxon>
    </lineage>
</organism>
<feature type="non-terminal residue" evidence="4">
    <location>
        <position position="1"/>
    </location>
</feature>
<accession>V8N603</accession>